<dbReference type="InterPro" id="IPR005746">
    <property type="entry name" value="Thioredoxin"/>
</dbReference>
<dbReference type="SUPFAM" id="SSF52833">
    <property type="entry name" value="Thioredoxin-like"/>
    <property type="match status" value="1"/>
</dbReference>
<dbReference type="FunFam" id="3.40.30.10:FF:000229">
    <property type="entry name" value="Thioredoxin (TRX)"/>
    <property type="match status" value="1"/>
</dbReference>
<dbReference type="InterPro" id="IPR017937">
    <property type="entry name" value="Thioredoxin_CS"/>
</dbReference>
<dbReference type="PATRIC" id="fig|1678841.3.peg.1489"/>
<dbReference type="OrthoDB" id="9790390at2"/>
<dbReference type="EMBL" id="DF968182">
    <property type="protein sequence ID" value="GAP43172.1"/>
    <property type="molecule type" value="Genomic_DNA"/>
</dbReference>
<feature type="domain" description="Thioredoxin" evidence="8">
    <location>
        <begin position="28"/>
        <end position="163"/>
    </location>
</feature>
<feature type="signal peptide" evidence="7">
    <location>
        <begin position="1"/>
        <end position="24"/>
    </location>
</feature>
<evidence type="ECO:0000313" key="9">
    <source>
        <dbReference type="EMBL" id="GAP43172.1"/>
    </source>
</evidence>
<name>A0A0S7C0H9_9BACT</name>
<dbReference type="GO" id="GO:0005737">
    <property type="term" value="C:cytoplasm"/>
    <property type="evidence" value="ECO:0007669"/>
    <property type="project" value="TreeGrafter"/>
</dbReference>
<evidence type="ECO:0000256" key="1">
    <source>
        <dbReference type="ARBA" id="ARBA00008987"/>
    </source>
</evidence>
<evidence type="ECO:0000313" key="10">
    <source>
        <dbReference type="Proteomes" id="UP000053091"/>
    </source>
</evidence>
<keyword evidence="2" id="KW-0813">Transport</keyword>
<keyword evidence="3" id="KW-0249">Electron transport</keyword>
<keyword evidence="4" id="KW-1015">Disulfide bond</keyword>
<dbReference type="PROSITE" id="PS51257">
    <property type="entry name" value="PROKAR_LIPOPROTEIN"/>
    <property type="match status" value="1"/>
</dbReference>
<evidence type="ECO:0000256" key="4">
    <source>
        <dbReference type="ARBA" id="ARBA00023157"/>
    </source>
</evidence>
<feature type="chain" id="PRO_5006633475" description="Thioredoxin" evidence="7">
    <location>
        <begin position="25"/>
        <end position="173"/>
    </location>
</feature>
<sequence length="173" mass="19196">MNKRILTIAVVASLAMFGCNQSTGNGQTTSGEPVKSATASANSEEGKVVQMNKAMFLERVFNYEKNPDTWVYEGNKPAIIDFYADWCGPCKKIAPIMAQLAEEYKDQIVIYKVDTDKERELAQVFQIRSIPSILFIPAEGQPQMTMGALPKAEFEKMIKEVLLAPKAQPASQK</sequence>
<dbReference type="InterPro" id="IPR036249">
    <property type="entry name" value="Thioredoxin-like_sf"/>
</dbReference>
<dbReference type="RefSeq" id="WP_062039980.1">
    <property type="nucleotide sequence ID" value="NZ_DF968182.1"/>
</dbReference>
<evidence type="ECO:0000259" key="8">
    <source>
        <dbReference type="PROSITE" id="PS51352"/>
    </source>
</evidence>
<dbReference type="PANTHER" id="PTHR45663:SF11">
    <property type="entry name" value="GEO12009P1"/>
    <property type="match status" value="1"/>
</dbReference>
<dbReference type="STRING" id="1678841.TBC1_111314"/>
<keyword evidence="10" id="KW-1185">Reference proteome</keyword>
<protein>
    <recommendedName>
        <fullName evidence="6">Thioredoxin</fullName>
    </recommendedName>
</protein>
<dbReference type="Proteomes" id="UP000053091">
    <property type="component" value="Unassembled WGS sequence"/>
</dbReference>
<dbReference type="PANTHER" id="PTHR45663">
    <property type="entry name" value="GEO12009P1"/>
    <property type="match status" value="1"/>
</dbReference>
<dbReference type="InterPro" id="IPR013766">
    <property type="entry name" value="Thioredoxin_domain"/>
</dbReference>
<evidence type="ECO:0000256" key="6">
    <source>
        <dbReference type="NCBIfam" id="TIGR01068"/>
    </source>
</evidence>
<reference evidence="9" key="1">
    <citation type="journal article" date="2015" name="Genome Announc.">
        <title>Draft Genome Sequence of Bacteroidales Strain TBC1, a Novel Isolate from a Methanogenic Wastewater Treatment System.</title>
        <authorList>
            <person name="Tourlousse D.M."/>
            <person name="Matsuura N."/>
            <person name="Sun L."/>
            <person name="Toyonaga M."/>
            <person name="Kuroda K."/>
            <person name="Ohashi A."/>
            <person name="Cruz R."/>
            <person name="Yamaguchi T."/>
            <person name="Sekiguchi Y."/>
        </authorList>
    </citation>
    <scope>NUCLEOTIDE SEQUENCE [LARGE SCALE GENOMIC DNA]</scope>
    <source>
        <strain evidence="9">TBC1</strain>
    </source>
</reference>
<gene>
    <name evidence="9" type="ORF">TBC1_111314</name>
</gene>
<accession>A0A0S7C0H9</accession>
<dbReference type="CDD" id="cd02947">
    <property type="entry name" value="TRX_family"/>
    <property type="match status" value="1"/>
</dbReference>
<dbReference type="Pfam" id="PF00085">
    <property type="entry name" value="Thioredoxin"/>
    <property type="match status" value="1"/>
</dbReference>
<dbReference type="Gene3D" id="3.40.30.10">
    <property type="entry name" value="Glutaredoxin"/>
    <property type="match status" value="1"/>
</dbReference>
<keyword evidence="5" id="KW-0676">Redox-active center</keyword>
<dbReference type="PROSITE" id="PS51352">
    <property type="entry name" value="THIOREDOXIN_2"/>
    <property type="match status" value="1"/>
</dbReference>
<evidence type="ECO:0000256" key="5">
    <source>
        <dbReference type="ARBA" id="ARBA00023284"/>
    </source>
</evidence>
<keyword evidence="7" id="KW-0732">Signal</keyword>
<dbReference type="PRINTS" id="PR00421">
    <property type="entry name" value="THIOREDOXIN"/>
</dbReference>
<evidence type="ECO:0000256" key="2">
    <source>
        <dbReference type="ARBA" id="ARBA00022448"/>
    </source>
</evidence>
<dbReference type="AlphaFoldDB" id="A0A0S7C0H9"/>
<dbReference type="GO" id="GO:0015035">
    <property type="term" value="F:protein-disulfide reductase activity"/>
    <property type="evidence" value="ECO:0007669"/>
    <property type="project" value="UniProtKB-UniRule"/>
</dbReference>
<evidence type="ECO:0000256" key="7">
    <source>
        <dbReference type="SAM" id="SignalP"/>
    </source>
</evidence>
<proteinExistence type="inferred from homology"/>
<organism evidence="9">
    <name type="scientific">Lentimicrobium saccharophilum</name>
    <dbReference type="NCBI Taxonomy" id="1678841"/>
    <lineage>
        <taxon>Bacteria</taxon>
        <taxon>Pseudomonadati</taxon>
        <taxon>Bacteroidota</taxon>
        <taxon>Bacteroidia</taxon>
        <taxon>Bacteroidales</taxon>
        <taxon>Lentimicrobiaceae</taxon>
        <taxon>Lentimicrobium</taxon>
    </lineage>
</organism>
<evidence type="ECO:0000256" key="3">
    <source>
        <dbReference type="ARBA" id="ARBA00022982"/>
    </source>
</evidence>
<comment type="similarity">
    <text evidence="1">Belongs to the thioredoxin family.</text>
</comment>
<dbReference type="PROSITE" id="PS00194">
    <property type="entry name" value="THIOREDOXIN_1"/>
    <property type="match status" value="1"/>
</dbReference>
<dbReference type="NCBIfam" id="TIGR01068">
    <property type="entry name" value="thioredoxin"/>
    <property type="match status" value="1"/>
</dbReference>